<reference evidence="1" key="1">
    <citation type="submission" date="2020-06" db="EMBL/GenBank/DDBJ databases">
        <authorList>
            <person name="Li T."/>
            <person name="Hu X."/>
            <person name="Zhang T."/>
            <person name="Song X."/>
            <person name="Zhang H."/>
            <person name="Dai N."/>
            <person name="Sheng W."/>
            <person name="Hou X."/>
            <person name="Wei L."/>
        </authorList>
    </citation>
    <scope>NUCLEOTIDE SEQUENCE</scope>
    <source>
        <strain evidence="1">3651</strain>
        <tissue evidence="1">Leaf</tissue>
    </source>
</reference>
<sequence>MDKVLSLMDEEVADFIIPQATSDRGSGGFHLTLVSRLVSYRSIHFEALKGSLLQLIQAACGVSIRKISESQFSDPLRRLGPTMDGIRPTYMRHSRMEADSAIPRRRGGRIFGDFCSSASNADGVDVSFGTIRVGPSTVSERLHSLSQQLGARLERDKSVTLRFLVDVSSETANSDFCGHLGLGSPSGLPNFLHRSPFRGWARLFLIFFHLLNGSHSEAEGVCFGRIRKVDFHLSLAESLSSPMVLNKGGDLKEGELSADVVAEDAAEFVGGVRVMELEFEASWARLAECSELIFYAWAAGTNGDGACIVDYLAHCSEALSRWRATRF</sequence>
<accession>A0AAE1YYD7</accession>
<evidence type="ECO:0000313" key="1">
    <source>
        <dbReference type="EMBL" id="KAK4438579.1"/>
    </source>
</evidence>
<organism evidence="1 2">
    <name type="scientific">Sesamum alatum</name>
    <dbReference type="NCBI Taxonomy" id="300844"/>
    <lineage>
        <taxon>Eukaryota</taxon>
        <taxon>Viridiplantae</taxon>
        <taxon>Streptophyta</taxon>
        <taxon>Embryophyta</taxon>
        <taxon>Tracheophyta</taxon>
        <taxon>Spermatophyta</taxon>
        <taxon>Magnoliopsida</taxon>
        <taxon>eudicotyledons</taxon>
        <taxon>Gunneridae</taxon>
        <taxon>Pentapetalae</taxon>
        <taxon>asterids</taxon>
        <taxon>lamiids</taxon>
        <taxon>Lamiales</taxon>
        <taxon>Pedaliaceae</taxon>
        <taxon>Sesamum</taxon>
    </lineage>
</organism>
<dbReference type="Proteomes" id="UP001293254">
    <property type="component" value="Unassembled WGS sequence"/>
</dbReference>
<protein>
    <submittedName>
        <fullName evidence="1">Uncharacterized protein</fullName>
    </submittedName>
</protein>
<name>A0AAE1YYD7_9LAMI</name>
<gene>
    <name evidence="1" type="ORF">Salat_0192400</name>
</gene>
<dbReference type="AlphaFoldDB" id="A0AAE1YYD7"/>
<reference evidence="1" key="2">
    <citation type="journal article" date="2024" name="Plant">
        <title>Genomic evolution and insights into agronomic trait innovations of Sesamum species.</title>
        <authorList>
            <person name="Miao H."/>
            <person name="Wang L."/>
            <person name="Qu L."/>
            <person name="Liu H."/>
            <person name="Sun Y."/>
            <person name="Le M."/>
            <person name="Wang Q."/>
            <person name="Wei S."/>
            <person name="Zheng Y."/>
            <person name="Lin W."/>
            <person name="Duan Y."/>
            <person name="Cao H."/>
            <person name="Xiong S."/>
            <person name="Wang X."/>
            <person name="Wei L."/>
            <person name="Li C."/>
            <person name="Ma Q."/>
            <person name="Ju M."/>
            <person name="Zhao R."/>
            <person name="Li G."/>
            <person name="Mu C."/>
            <person name="Tian Q."/>
            <person name="Mei H."/>
            <person name="Zhang T."/>
            <person name="Gao T."/>
            <person name="Zhang H."/>
        </authorList>
    </citation>
    <scope>NUCLEOTIDE SEQUENCE</scope>
    <source>
        <strain evidence="1">3651</strain>
    </source>
</reference>
<evidence type="ECO:0000313" key="2">
    <source>
        <dbReference type="Proteomes" id="UP001293254"/>
    </source>
</evidence>
<comment type="caution">
    <text evidence="1">The sequence shown here is derived from an EMBL/GenBank/DDBJ whole genome shotgun (WGS) entry which is preliminary data.</text>
</comment>
<keyword evidence="2" id="KW-1185">Reference proteome</keyword>
<dbReference type="EMBL" id="JACGWO010000001">
    <property type="protein sequence ID" value="KAK4438579.1"/>
    <property type="molecule type" value="Genomic_DNA"/>
</dbReference>
<proteinExistence type="predicted"/>